<dbReference type="SUPFAM" id="SSF54862">
    <property type="entry name" value="4Fe-4S ferredoxins"/>
    <property type="match status" value="1"/>
</dbReference>
<dbReference type="GO" id="GO:0051539">
    <property type="term" value="F:4 iron, 4 sulfur cluster binding"/>
    <property type="evidence" value="ECO:0007669"/>
    <property type="project" value="UniProtKB-KW"/>
</dbReference>
<dbReference type="AlphaFoldDB" id="S2DR55"/>
<dbReference type="Gene3D" id="2.60.40.10">
    <property type="entry name" value="Immunoglobulins"/>
    <property type="match status" value="1"/>
</dbReference>
<dbReference type="PROSITE" id="PS00198">
    <property type="entry name" value="4FE4S_FER_1"/>
    <property type="match status" value="1"/>
</dbReference>
<dbReference type="Pfam" id="PF12801">
    <property type="entry name" value="Fer4_5"/>
    <property type="match status" value="1"/>
</dbReference>
<evidence type="ECO:0000256" key="6">
    <source>
        <dbReference type="ARBA" id="ARBA00023014"/>
    </source>
</evidence>
<dbReference type="InterPro" id="IPR017900">
    <property type="entry name" value="4Fe4S_Fe_S_CS"/>
</dbReference>
<dbReference type="EMBL" id="ALWO02000052">
    <property type="protein sequence ID" value="EOZ92383.1"/>
    <property type="molecule type" value="Genomic_DNA"/>
</dbReference>
<dbReference type="Proteomes" id="UP000006073">
    <property type="component" value="Unassembled WGS sequence"/>
</dbReference>
<keyword evidence="3" id="KW-0479">Metal-binding</keyword>
<keyword evidence="1" id="KW-0813">Transport</keyword>
<evidence type="ECO:0000256" key="5">
    <source>
        <dbReference type="ARBA" id="ARBA00023004"/>
    </source>
</evidence>
<sequence>MAGKNSNTSPQNFRDSLGTVQEDGKRNWIYPKKVNGKFYKWRTYLSWVLLAILFIGPFIEVNGRPYMLFNIFERKFIIFGAAFWPQDTHLLIFLLLIFFVFIILFTAVFGRVFCGWACPQTLFMEMVFRKIEYWIEGDANQQRKLNSMQWNGEKVRKKVTKMSIFVLISLIISHLVMAYLIGVDQVVEIVSQPPSEHLAGFVGLMAFTGIFLFVFSWFREQACIVVCPYGRLQGVLLDANSINVTYDHVRGEPRAPIRKNKIEKEPKGDCVDCTLCVQVCPTGIDIRNGVQMECVNCTACIDACDEVMLKVDRPTGLIRYASDNSVMQQTQKLITPRVKLYSFLLLVLVGAFVALLATRDDLAATVTRFRGMTYQARDTGDISNLYEVTFINKTFEKQEVKLEPENPAYRLEVVGDQNWTLEEQAKFEGRFFLVKGAEEITAVQEKVTLLLTQNGKVIDKIETNFMGPLAQK</sequence>
<feature type="domain" description="4Fe-4S ferredoxin-type" evidence="8">
    <location>
        <begin position="260"/>
        <end position="289"/>
    </location>
</feature>
<dbReference type="PANTHER" id="PTHR30176:SF3">
    <property type="entry name" value="FERREDOXIN-TYPE PROTEIN NAPH"/>
    <property type="match status" value="1"/>
</dbReference>
<evidence type="ECO:0000256" key="1">
    <source>
        <dbReference type="ARBA" id="ARBA00022448"/>
    </source>
</evidence>
<keyword evidence="7" id="KW-0472">Membrane</keyword>
<feature type="transmembrane region" description="Helical" evidence="7">
    <location>
        <begin position="90"/>
        <end position="114"/>
    </location>
</feature>
<evidence type="ECO:0000313" key="9">
    <source>
        <dbReference type="EMBL" id="EOZ92383.1"/>
    </source>
</evidence>
<dbReference type="OrthoDB" id="9811700at2"/>
<keyword evidence="5" id="KW-0408">Iron</keyword>
<evidence type="ECO:0000256" key="4">
    <source>
        <dbReference type="ARBA" id="ARBA00022982"/>
    </source>
</evidence>
<comment type="caution">
    <text evidence="9">The sequence shown here is derived from an EMBL/GenBank/DDBJ whole genome shotgun (WGS) entry which is preliminary data.</text>
</comment>
<evidence type="ECO:0000313" key="10">
    <source>
        <dbReference type="Proteomes" id="UP000006073"/>
    </source>
</evidence>
<dbReference type="GO" id="GO:0046872">
    <property type="term" value="F:metal ion binding"/>
    <property type="evidence" value="ECO:0007669"/>
    <property type="project" value="UniProtKB-KW"/>
</dbReference>
<feature type="transmembrane region" description="Helical" evidence="7">
    <location>
        <begin position="340"/>
        <end position="358"/>
    </location>
</feature>
<feature type="transmembrane region" description="Helical" evidence="7">
    <location>
        <begin position="164"/>
        <end position="183"/>
    </location>
</feature>
<dbReference type="InterPro" id="IPR014116">
    <property type="entry name" value="Cyt_c_oxidase_cbb3_FixG"/>
</dbReference>
<dbReference type="Gene3D" id="3.30.70.20">
    <property type="match status" value="1"/>
</dbReference>
<name>S2DR55_INDAL</name>
<dbReference type="InterPro" id="IPR017896">
    <property type="entry name" value="4Fe4S_Fe-S-bd"/>
</dbReference>
<evidence type="ECO:0000256" key="3">
    <source>
        <dbReference type="ARBA" id="ARBA00022723"/>
    </source>
</evidence>
<evidence type="ECO:0000256" key="7">
    <source>
        <dbReference type="SAM" id="Phobius"/>
    </source>
</evidence>
<keyword evidence="7" id="KW-0812">Transmembrane</keyword>
<organism evidence="9 10">
    <name type="scientific">Indibacter alkaliphilus (strain CCUG 57479 / KCTC 22604 / LW1)</name>
    <dbReference type="NCBI Taxonomy" id="1189612"/>
    <lineage>
        <taxon>Bacteria</taxon>
        <taxon>Pseudomonadati</taxon>
        <taxon>Bacteroidota</taxon>
        <taxon>Cytophagia</taxon>
        <taxon>Cytophagales</taxon>
        <taxon>Cyclobacteriaceae</taxon>
    </lineage>
</organism>
<dbReference type="InterPro" id="IPR032879">
    <property type="entry name" value="FixG_C"/>
</dbReference>
<dbReference type="NCBIfam" id="TIGR02745">
    <property type="entry name" value="ccoG_rdxA_fixG"/>
    <property type="match status" value="1"/>
</dbReference>
<dbReference type="RefSeq" id="WP_009032794.1">
    <property type="nucleotide sequence ID" value="NZ_ALWO02000052.1"/>
</dbReference>
<dbReference type="InterPro" id="IPR051684">
    <property type="entry name" value="Electron_Trans/Redox"/>
</dbReference>
<gene>
    <name evidence="9" type="ORF">A33Q_4476</name>
</gene>
<dbReference type="PROSITE" id="PS51379">
    <property type="entry name" value="4FE4S_FER_2"/>
    <property type="match status" value="1"/>
</dbReference>
<evidence type="ECO:0000259" key="8">
    <source>
        <dbReference type="PROSITE" id="PS51379"/>
    </source>
</evidence>
<dbReference type="PANTHER" id="PTHR30176">
    <property type="entry name" value="FERREDOXIN-TYPE PROTEIN NAPH"/>
    <property type="match status" value="1"/>
</dbReference>
<protein>
    <submittedName>
        <fullName evidence="9">Type cbb3 cytochrome oxidase biogenesis protein CcoG, involved in Cu oxidation</fullName>
    </submittedName>
</protein>
<feature type="transmembrane region" description="Helical" evidence="7">
    <location>
        <begin position="41"/>
        <end position="59"/>
    </location>
</feature>
<keyword evidence="10" id="KW-1185">Reference proteome</keyword>
<dbReference type="Pfam" id="PF11614">
    <property type="entry name" value="FixG_C"/>
    <property type="match status" value="1"/>
</dbReference>
<keyword evidence="6" id="KW-0411">Iron-sulfur</keyword>
<keyword evidence="4" id="KW-0249">Electron transport</keyword>
<dbReference type="eggNOG" id="COG0348">
    <property type="taxonomic scope" value="Bacteria"/>
</dbReference>
<keyword evidence="2" id="KW-0004">4Fe-4S</keyword>
<feature type="transmembrane region" description="Helical" evidence="7">
    <location>
        <begin position="198"/>
        <end position="218"/>
    </location>
</feature>
<reference evidence="9 10" key="1">
    <citation type="journal article" date="2013" name="Genome Announc.">
        <title>Draft Genome Sequence of Indibacter alkaliphilus Strain LW1T, Isolated from Lonar Lake, a Haloalkaline Lake in the Buldana District of Maharashtra, India.</title>
        <authorList>
            <person name="Singh A."/>
            <person name="Kumar Jangir P."/>
            <person name="Sharma R."/>
            <person name="Singh A."/>
            <person name="Kumar Pinnaka A."/>
            <person name="Shivaji S."/>
        </authorList>
    </citation>
    <scope>NUCLEOTIDE SEQUENCE [LARGE SCALE GENOMIC DNA]</scope>
    <source>
        <strain evidence="10">CCUG 57479 / KCTC 22604 / LW1</strain>
    </source>
</reference>
<keyword evidence="7" id="KW-1133">Transmembrane helix</keyword>
<dbReference type="GO" id="GO:0005886">
    <property type="term" value="C:plasma membrane"/>
    <property type="evidence" value="ECO:0007669"/>
    <property type="project" value="TreeGrafter"/>
</dbReference>
<proteinExistence type="predicted"/>
<accession>S2DR55</accession>
<dbReference type="STRING" id="1189612.A33Q_4476"/>
<dbReference type="InterPro" id="IPR013783">
    <property type="entry name" value="Ig-like_fold"/>
</dbReference>
<evidence type="ECO:0000256" key="2">
    <source>
        <dbReference type="ARBA" id="ARBA00022485"/>
    </source>
</evidence>
<dbReference type="Pfam" id="PF13746">
    <property type="entry name" value="Fer4_18"/>
    <property type="match status" value="1"/>
</dbReference>